<proteinExistence type="predicted"/>
<evidence type="ECO:0000313" key="1">
    <source>
        <dbReference type="EMBL" id="QIQ06153.1"/>
    </source>
</evidence>
<dbReference type="KEGG" id="slia:HA039_30995"/>
<dbReference type="RefSeq" id="WP_167034954.1">
    <property type="nucleotide sequence ID" value="NZ_CP050177.1"/>
</dbReference>
<organism evidence="1 2">
    <name type="scientific">Streptomyces liangshanensis</name>
    <dbReference type="NCBI Taxonomy" id="2717324"/>
    <lineage>
        <taxon>Bacteria</taxon>
        <taxon>Bacillati</taxon>
        <taxon>Actinomycetota</taxon>
        <taxon>Actinomycetes</taxon>
        <taxon>Kitasatosporales</taxon>
        <taxon>Streptomycetaceae</taxon>
        <taxon>Streptomyces</taxon>
    </lineage>
</organism>
<accession>A0A6G9H6J2</accession>
<dbReference type="EMBL" id="CP050177">
    <property type="protein sequence ID" value="QIQ06153.1"/>
    <property type="molecule type" value="Genomic_DNA"/>
</dbReference>
<keyword evidence="2" id="KW-1185">Reference proteome</keyword>
<protein>
    <submittedName>
        <fullName evidence="1">Uncharacterized protein</fullName>
    </submittedName>
</protein>
<dbReference type="Proteomes" id="UP000501179">
    <property type="component" value="Chromosome"/>
</dbReference>
<sequence length="166" mass="17245">MGDHSAEPAPGLWEYALAAADELVLWHLGTAAARQDRVEEVQAHHAPVVVLLAAALHDRALAADLAGTDLDRVELAAAYQVLEAHAVPAVEAAPAAPGLGGEQRAQLLAERETPAFEVVRTAALRVLAGHLADGGPLLADRAGALAAEGRARRLRQLEHRGPTGGI</sequence>
<reference evidence="1 2" key="1">
    <citation type="submission" date="2020-03" db="EMBL/GenBank/DDBJ databases">
        <title>A novel species.</title>
        <authorList>
            <person name="Gao J."/>
        </authorList>
    </citation>
    <scope>NUCLEOTIDE SEQUENCE [LARGE SCALE GENOMIC DNA]</scope>
    <source>
        <strain evidence="1 2">QMT-12</strain>
    </source>
</reference>
<dbReference type="AlphaFoldDB" id="A0A6G9H6J2"/>
<name>A0A6G9H6J2_9ACTN</name>
<evidence type="ECO:0000313" key="2">
    <source>
        <dbReference type="Proteomes" id="UP000501179"/>
    </source>
</evidence>
<gene>
    <name evidence="1" type="ORF">HA039_30995</name>
</gene>